<keyword evidence="2" id="KW-1185">Reference proteome</keyword>
<dbReference type="EMBL" id="JACHHN010000007">
    <property type="protein sequence ID" value="MBB5192693.1"/>
    <property type="molecule type" value="Genomic_DNA"/>
</dbReference>
<accession>A0A840RKF6</accession>
<dbReference type="Proteomes" id="UP000543030">
    <property type="component" value="Unassembled WGS sequence"/>
</dbReference>
<sequence>MFLLHARWDEMMEFLDAHWLDFYGDWFEWAQDNLDAGGDAQDLLEIMLKAGVPAGFADLMLQAAAADDDEAMLEEGAMFAETEHHDRRVLH</sequence>
<proteinExistence type="predicted"/>
<protein>
    <submittedName>
        <fullName evidence="1">Uncharacterized protein</fullName>
    </submittedName>
</protein>
<name>A0A840RKF6_9NEIS</name>
<evidence type="ECO:0000313" key="2">
    <source>
        <dbReference type="Proteomes" id="UP000543030"/>
    </source>
</evidence>
<comment type="caution">
    <text evidence="1">The sequence shown here is derived from an EMBL/GenBank/DDBJ whole genome shotgun (WGS) entry which is preliminary data.</text>
</comment>
<dbReference type="AlphaFoldDB" id="A0A840RKF6"/>
<gene>
    <name evidence="1" type="ORF">HNQ50_003437</name>
</gene>
<organism evidence="1 2">
    <name type="scientific">Silvimonas terrae</name>
    <dbReference type="NCBI Taxonomy" id="300266"/>
    <lineage>
        <taxon>Bacteria</taxon>
        <taxon>Pseudomonadati</taxon>
        <taxon>Pseudomonadota</taxon>
        <taxon>Betaproteobacteria</taxon>
        <taxon>Neisseriales</taxon>
        <taxon>Chitinibacteraceae</taxon>
        <taxon>Silvimonas</taxon>
    </lineage>
</organism>
<evidence type="ECO:0000313" key="1">
    <source>
        <dbReference type="EMBL" id="MBB5192693.1"/>
    </source>
</evidence>
<reference evidence="1 2" key="1">
    <citation type="submission" date="2020-08" db="EMBL/GenBank/DDBJ databases">
        <title>Genomic Encyclopedia of Type Strains, Phase IV (KMG-IV): sequencing the most valuable type-strain genomes for metagenomic binning, comparative biology and taxonomic classification.</title>
        <authorList>
            <person name="Goeker M."/>
        </authorList>
    </citation>
    <scope>NUCLEOTIDE SEQUENCE [LARGE SCALE GENOMIC DNA]</scope>
    <source>
        <strain evidence="1 2">DSM 18233</strain>
    </source>
</reference>